<dbReference type="EMBL" id="LAZR01052729">
    <property type="protein sequence ID" value="KKK82317.1"/>
    <property type="molecule type" value="Genomic_DNA"/>
</dbReference>
<protein>
    <submittedName>
        <fullName evidence="2">Uncharacterized protein</fullName>
    </submittedName>
</protein>
<feature type="region of interest" description="Disordered" evidence="1">
    <location>
        <begin position="149"/>
        <end position="177"/>
    </location>
</feature>
<reference evidence="2" key="1">
    <citation type="journal article" date="2015" name="Nature">
        <title>Complex archaea that bridge the gap between prokaryotes and eukaryotes.</title>
        <authorList>
            <person name="Spang A."/>
            <person name="Saw J.H."/>
            <person name="Jorgensen S.L."/>
            <person name="Zaremba-Niedzwiedzka K."/>
            <person name="Martijn J."/>
            <person name="Lind A.E."/>
            <person name="van Eijk R."/>
            <person name="Schleper C."/>
            <person name="Guy L."/>
            <person name="Ettema T.J."/>
        </authorList>
    </citation>
    <scope>NUCLEOTIDE SEQUENCE</scope>
</reference>
<comment type="caution">
    <text evidence="2">The sequence shown here is derived from an EMBL/GenBank/DDBJ whole genome shotgun (WGS) entry which is preliminary data.</text>
</comment>
<proteinExistence type="predicted"/>
<gene>
    <name evidence="2" type="ORF">LCGC14_2804620</name>
</gene>
<feature type="non-terminal residue" evidence="2">
    <location>
        <position position="1"/>
    </location>
</feature>
<evidence type="ECO:0000256" key="1">
    <source>
        <dbReference type="SAM" id="MobiDB-lite"/>
    </source>
</evidence>
<accession>A0A0F8YLQ6</accession>
<name>A0A0F8YLQ6_9ZZZZ</name>
<organism evidence="2">
    <name type="scientific">marine sediment metagenome</name>
    <dbReference type="NCBI Taxonomy" id="412755"/>
    <lineage>
        <taxon>unclassified sequences</taxon>
        <taxon>metagenomes</taxon>
        <taxon>ecological metagenomes</taxon>
    </lineage>
</organism>
<sequence length="177" mass="19622">RPFHEAIQNLNADIDNDWLEDIRLRGVKPYGWKYPAGLDETLKVSANYEIEIPGDLVQRATVARMLDPDFRLSYSYVVGKLFPEIKSPLKERALARADQAEQHPSNALIALIMYYRKQAAYLQSPKVGDFESARLFELAADAALAELQGQGGQLPPGAAPPGFRPEGLPALPQQPPL</sequence>
<dbReference type="AlphaFoldDB" id="A0A0F8YLQ6"/>
<evidence type="ECO:0000313" key="2">
    <source>
        <dbReference type="EMBL" id="KKK82317.1"/>
    </source>
</evidence>